<dbReference type="STRING" id="1150864.MILUP08_45511"/>
<keyword evidence="2" id="KW-1185">Reference proteome</keyword>
<comment type="caution">
    <text evidence="1">The sequence shown here is derived from an EMBL/GenBank/DDBJ whole genome shotgun (WGS) entry which is preliminary data.</text>
</comment>
<dbReference type="AlphaFoldDB" id="I0L9Y0"/>
<evidence type="ECO:0000313" key="2">
    <source>
        <dbReference type="Proteomes" id="UP000003448"/>
    </source>
</evidence>
<reference evidence="2" key="1">
    <citation type="journal article" date="2012" name="J. Bacteriol.">
        <title>Genome Sequence of Micromonospora lupini Lupac 08, Isolated from Root Nodules of Lupinus angustifolius.</title>
        <authorList>
            <person name="Alonso-Vega P."/>
            <person name="Normand P."/>
            <person name="Bacigalupe R."/>
            <person name="Pujic P."/>
            <person name="Lajus A."/>
            <person name="Vallenet D."/>
            <person name="Carro L."/>
            <person name="Coll P."/>
            <person name="Trujillo M.E."/>
        </authorList>
    </citation>
    <scope>NUCLEOTIDE SEQUENCE [LARGE SCALE GENOMIC DNA]</scope>
    <source>
        <strain evidence="2">Lupac 08</strain>
    </source>
</reference>
<proteinExistence type="predicted"/>
<accession>I0L9Y0</accession>
<organism evidence="1 2">
    <name type="scientific">Micromonospora lupini str. Lupac 08</name>
    <dbReference type="NCBI Taxonomy" id="1150864"/>
    <lineage>
        <taxon>Bacteria</taxon>
        <taxon>Bacillati</taxon>
        <taxon>Actinomycetota</taxon>
        <taxon>Actinomycetes</taxon>
        <taxon>Micromonosporales</taxon>
        <taxon>Micromonosporaceae</taxon>
        <taxon>Micromonospora</taxon>
    </lineage>
</organism>
<sequence>MVLDGIRVPRLDGGGRPRTRPDRVLADKATEWATFVDSIRAGQDF</sequence>
<dbReference type="EMBL" id="CAIE01000039">
    <property type="protein sequence ID" value="CCH20627.1"/>
    <property type="molecule type" value="Genomic_DNA"/>
</dbReference>
<gene>
    <name evidence="1" type="ORF">MILUP08_45511</name>
</gene>
<name>I0L9Y0_9ACTN</name>
<dbReference type="Proteomes" id="UP000003448">
    <property type="component" value="Unassembled WGS sequence"/>
</dbReference>
<protein>
    <submittedName>
        <fullName evidence="1">Uncharacterized protein</fullName>
    </submittedName>
</protein>
<evidence type="ECO:0000313" key="1">
    <source>
        <dbReference type="EMBL" id="CCH20627.1"/>
    </source>
</evidence>